<keyword evidence="5" id="KW-1185">Reference proteome</keyword>
<dbReference type="SMART" id="SM00091">
    <property type="entry name" value="PAS"/>
    <property type="match status" value="1"/>
</dbReference>
<dbReference type="GO" id="GO:0009584">
    <property type="term" value="P:detection of visible light"/>
    <property type="evidence" value="ECO:0007669"/>
    <property type="project" value="InterPro"/>
</dbReference>
<feature type="region of interest" description="Disordered" evidence="2">
    <location>
        <begin position="1"/>
        <end position="21"/>
    </location>
</feature>
<evidence type="ECO:0000259" key="3">
    <source>
        <dbReference type="PROSITE" id="PS50112"/>
    </source>
</evidence>
<evidence type="ECO:0000256" key="2">
    <source>
        <dbReference type="SAM" id="MobiDB-lite"/>
    </source>
</evidence>
<feature type="non-terminal residue" evidence="4">
    <location>
        <position position="1"/>
    </location>
</feature>
<sequence length="127" mass="14146">MDSNPPKPPTSPSLSNARENENAITAVARELRQLVDTANAPIFGIDTNGLVNEWNNKTAEITGFSRDEAYGRPLVSTFIKENLRSSVKSVMDNALKGNESSNYELELETKTKETRYLLVNATTRRDQ</sequence>
<dbReference type="PRINTS" id="PR01033">
    <property type="entry name" value="PHYTOCHROME"/>
</dbReference>
<name>A0A9W7LE55_9STRA</name>
<accession>A0A9W7LE55</accession>
<dbReference type="Pfam" id="PF00989">
    <property type="entry name" value="PAS"/>
    <property type="match status" value="1"/>
</dbReference>
<evidence type="ECO:0000313" key="5">
    <source>
        <dbReference type="Proteomes" id="UP001165065"/>
    </source>
</evidence>
<feature type="compositionally biased region" description="Pro residues" evidence="2">
    <location>
        <begin position="1"/>
        <end position="11"/>
    </location>
</feature>
<dbReference type="AlphaFoldDB" id="A0A9W7LE55"/>
<feature type="domain" description="PAS" evidence="3">
    <location>
        <begin position="27"/>
        <end position="98"/>
    </location>
</feature>
<dbReference type="OrthoDB" id="10266508at2759"/>
<evidence type="ECO:0000313" key="4">
    <source>
        <dbReference type="EMBL" id="GMI46481.1"/>
    </source>
</evidence>
<dbReference type="GO" id="GO:0006355">
    <property type="term" value="P:regulation of DNA-templated transcription"/>
    <property type="evidence" value="ECO:0007669"/>
    <property type="project" value="InterPro"/>
</dbReference>
<dbReference type="InterPro" id="IPR000014">
    <property type="entry name" value="PAS"/>
</dbReference>
<reference evidence="5" key="1">
    <citation type="journal article" date="2023" name="Commun. Biol.">
        <title>Genome analysis of Parmales, the sister group of diatoms, reveals the evolutionary specialization of diatoms from phago-mixotrophs to photoautotrophs.</title>
        <authorList>
            <person name="Ban H."/>
            <person name="Sato S."/>
            <person name="Yoshikawa S."/>
            <person name="Yamada K."/>
            <person name="Nakamura Y."/>
            <person name="Ichinomiya M."/>
            <person name="Sato N."/>
            <person name="Blanc-Mathieu R."/>
            <person name="Endo H."/>
            <person name="Kuwata A."/>
            <person name="Ogata H."/>
        </authorList>
    </citation>
    <scope>NUCLEOTIDE SEQUENCE [LARGE SCALE GENOMIC DNA]</scope>
</reference>
<dbReference type="InterPro" id="IPR035965">
    <property type="entry name" value="PAS-like_dom_sf"/>
</dbReference>
<proteinExistence type="predicted"/>
<protein>
    <recommendedName>
        <fullName evidence="3">PAS domain-containing protein</fullName>
    </recommendedName>
</protein>
<dbReference type="PROSITE" id="PS50112">
    <property type="entry name" value="PAS"/>
    <property type="match status" value="1"/>
</dbReference>
<dbReference type="NCBIfam" id="TIGR00229">
    <property type="entry name" value="sensory_box"/>
    <property type="match status" value="1"/>
</dbReference>
<dbReference type="Gene3D" id="3.30.450.20">
    <property type="entry name" value="PAS domain"/>
    <property type="match status" value="1"/>
</dbReference>
<comment type="caution">
    <text evidence="4">The sequence shown here is derived from an EMBL/GenBank/DDBJ whole genome shotgun (WGS) entry which is preliminary data.</text>
</comment>
<evidence type="ECO:0000256" key="1">
    <source>
        <dbReference type="ARBA" id="ARBA00023170"/>
    </source>
</evidence>
<dbReference type="Proteomes" id="UP001165065">
    <property type="component" value="Unassembled WGS sequence"/>
</dbReference>
<dbReference type="InterPro" id="IPR013767">
    <property type="entry name" value="PAS_fold"/>
</dbReference>
<keyword evidence="1" id="KW-0675">Receptor</keyword>
<dbReference type="CDD" id="cd00130">
    <property type="entry name" value="PAS"/>
    <property type="match status" value="1"/>
</dbReference>
<dbReference type="SUPFAM" id="SSF55785">
    <property type="entry name" value="PYP-like sensor domain (PAS domain)"/>
    <property type="match status" value="1"/>
</dbReference>
<organism evidence="4 5">
    <name type="scientific">Triparma columacea</name>
    <dbReference type="NCBI Taxonomy" id="722753"/>
    <lineage>
        <taxon>Eukaryota</taxon>
        <taxon>Sar</taxon>
        <taxon>Stramenopiles</taxon>
        <taxon>Ochrophyta</taxon>
        <taxon>Bolidophyceae</taxon>
        <taxon>Parmales</taxon>
        <taxon>Triparmaceae</taxon>
        <taxon>Triparma</taxon>
    </lineage>
</organism>
<dbReference type="InterPro" id="IPR001294">
    <property type="entry name" value="Phytochrome"/>
</dbReference>
<gene>
    <name evidence="4" type="ORF">TrCOL_g10338</name>
</gene>
<dbReference type="EMBL" id="BRYA01000300">
    <property type="protein sequence ID" value="GMI46481.1"/>
    <property type="molecule type" value="Genomic_DNA"/>
</dbReference>